<keyword evidence="1" id="KW-0732">Signal</keyword>
<dbReference type="Proteomes" id="UP000628669">
    <property type="component" value="Unassembled WGS sequence"/>
</dbReference>
<keyword evidence="3" id="KW-1185">Reference proteome</keyword>
<reference evidence="3" key="1">
    <citation type="submission" date="2021-01" db="EMBL/GenBank/DDBJ databases">
        <title>Genome public.</title>
        <authorList>
            <person name="Liu C."/>
            <person name="Sun Q."/>
        </authorList>
    </citation>
    <scope>NUCLEOTIDE SEQUENCE [LARGE SCALE GENOMIC DNA]</scope>
    <source>
        <strain evidence="3">YIM B02567</strain>
    </source>
</reference>
<dbReference type="EMBL" id="JAENHK010000007">
    <property type="protein sequence ID" value="MBK1895647.1"/>
    <property type="molecule type" value="Genomic_DNA"/>
</dbReference>
<evidence type="ECO:0008006" key="4">
    <source>
        <dbReference type="Google" id="ProtNLM"/>
    </source>
</evidence>
<organism evidence="2 3">
    <name type="scientific">Chryseobacterium paridis</name>
    <dbReference type="NCBI Taxonomy" id="2800328"/>
    <lineage>
        <taxon>Bacteria</taxon>
        <taxon>Pseudomonadati</taxon>
        <taxon>Bacteroidota</taxon>
        <taxon>Flavobacteriia</taxon>
        <taxon>Flavobacteriales</taxon>
        <taxon>Weeksellaceae</taxon>
        <taxon>Chryseobacterium group</taxon>
        <taxon>Chryseobacterium</taxon>
    </lineage>
</organism>
<evidence type="ECO:0000313" key="3">
    <source>
        <dbReference type="Proteomes" id="UP000628669"/>
    </source>
</evidence>
<feature type="chain" id="PRO_5047052400" description="Erythromycin esterase family protein" evidence="1">
    <location>
        <begin position="19"/>
        <end position="399"/>
    </location>
</feature>
<comment type="caution">
    <text evidence="2">The sequence shown here is derived from an EMBL/GenBank/DDBJ whole genome shotgun (WGS) entry which is preliminary data.</text>
</comment>
<feature type="signal peptide" evidence="1">
    <location>
        <begin position="1"/>
        <end position="18"/>
    </location>
</feature>
<protein>
    <recommendedName>
        <fullName evidence="4">Erythromycin esterase family protein</fullName>
    </recommendedName>
</protein>
<name>A0ABS1FT96_9FLAO</name>
<evidence type="ECO:0000313" key="2">
    <source>
        <dbReference type="EMBL" id="MBK1895647.1"/>
    </source>
</evidence>
<gene>
    <name evidence="2" type="ORF">JHL15_07810</name>
</gene>
<dbReference type="RefSeq" id="WP_200244777.1">
    <property type="nucleotide sequence ID" value="NZ_JAENHK010000007.1"/>
</dbReference>
<sequence length="399" mass="46160">MKVIYFITIFLLACTVQAQDSLVTKIASQHYQIINFENNHFSGEGIRNLTETIAQHKYVLIGEDHLNNEVLDFTSYLTNHINFDNYITETDQFTIDILKKDCEKNREYQSIVSNSNGKFSFFSFDKDHDLLDYFFQNNKTVIGLDQVYYNSDAVIFQELIKRTSNPLAKAKYEALLKESTARWDRYKKEVNQSPLEDGSNRPYLFSNDLGKNLMQLQKLELSDYEYRAINKLKISNEIYVLENNEKEAESNFLRTSSMKENFLENLDKIKGKRNLFKFGANHAARDKSLLQNSSDIGNLASSLAGSEKEKSLHIAIIQKSGKTGSFFSDSNDAEYVLFLRPFYRLVNKENQWLLFDLTKINEEIKKQKTSVKSSTLKNLLSGYDYLIIIPKVTAQKIVV</sequence>
<proteinExistence type="predicted"/>
<accession>A0ABS1FT96</accession>
<evidence type="ECO:0000256" key="1">
    <source>
        <dbReference type="SAM" id="SignalP"/>
    </source>
</evidence>